<reference evidence="2 3" key="1">
    <citation type="submission" date="2020-02" db="EMBL/GenBank/DDBJ databases">
        <title>complete genome sequence of Rhodobacteraceae bacterium.</title>
        <authorList>
            <person name="Park J."/>
            <person name="Kim Y.-S."/>
            <person name="Kim K.-H."/>
        </authorList>
    </citation>
    <scope>NUCLEOTIDE SEQUENCE [LARGE SCALE GENOMIC DNA]</scope>
    <source>
        <strain evidence="2 3">RR4-56</strain>
    </source>
</reference>
<dbReference type="AlphaFoldDB" id="A0A7L5BSE6"/>
<evidence type="ECO:0000313" key="3">
    <source>
        <dbReference type="Proteomes" id="UP000503336"/>
    </source>
</evidence>
<evidence type="ECO:0000313" key="2">
    <source>
        <dbReference type="EMBL" id="QIE54040.1"/>
    </source>
</evidence>
<protein>
    <submittedName>
        <fullName evidence="2">Uncharacterized protein</fullName>
    </submittedName>
</protein>
<gene>
    <name evidence="2" type="ORF">G5B40_00440</name>
</gene>
<sequence>MKIQAIIAAFLLMLAPISGAAQSSGTPEGGGALRVEYPTKGNQDILIAVDASGAVTKVFGGASEVTSFSLSERSLSFSTKATTDWGMKSMKFGLDAKDGGFDGHYNITRGCSNNCYREASASWE</sequence>
<feature type="signal peptide" evidence="1">
    <location>
        <begin position="1"/>
        <end position="20"/>
    </location>
</feature>
<dbReference type="Proteomes" id="UP000503336">
    <property type="component" value="Chromosome"/>
</dbReference>
<keyword evidence="1" id="KW-0732">Signal</keyword>
<proteinExistence type="predicted"/>
<feature type="chain" id="PRO_5029775487" evidence="1">
    <location>
        <begin position="21"/>
        <end position="124"/>
    </location>
</feature>
<name>A0A7L5BSE6_9RHOB</name>
<accession>A0A7L5BSE6</accession>
<keyword evidence="3" id="KW-1185">Reference proteome</keyword>
<dbReference type="RefSeq" id="WP_165093669.1">
    <property type="nucleotide sequence ID" value="NZ_CP049056.1"/>
</dbReference>
<dbReference type="KEGG" id="hdh:G5B40_00440"/>
<evidence type="ECO:0000256" key="1">
    <source>
        <dbReference type="SAM" id="SignalP"/>
    </source>
</evidence>
<organism evidence="2 3">
    <name type="scientific">Pikeienuella piscinae</name>
    <dbReference type="NCBI Taxonomy" id="2748098"/>
    <lineage>
        <taxon>Bacteria</taxon>
        <taxon>Pseudomonadati</taxon>
        <taxon>Pseudomonadota</taxon>
        <taxon>Alphaproteobacteria</taxon>
        <taxon>Rhodobacterales</taxon>
        <taxon>Paracoccaceae</taxon>
        <taxon>Pikeienuella</taxon>
    </lineage>
</organism>
<dbReference type="EMBL" id="CP049056">
    <property type="protein sequence ID" value="QIE54040.1"/>
    <property type="molecule type" value="Genomic_DNA"/>
</dbReference>